<organism evidence="12 13">
    <name type="scientific">Pseudomonas cremoricolorata</name>
    <dbReference type="NCBI Taxonomy" id="157783"/>
    <lineage>
        <taxon>Bacteria</taxon>
        <taxon>Pseudomonadati</taxon>
        <taxon>Pseudomonadota</taxon>
        <taxon>Gammaproteobacteria</taxon>
        <taxon>Pseudomonadales</taxon>
        <taxon>Pseudomonadaceae</taxon>
        <taxon>Pseudomonas</taxon>
    </lineage>
</organism>
<accession>A0A089WNI6</accession>
<protein>
    <submittedName>
        <fullName evidence="12">ABC transporter ATP-binding protein</fullName>
    </submittedName>
</protein>
<feature type="domain" description="ABC transmembrane type-1" evidence="11">
    <location>
        <begin position="20"/>
        <end position="297"/>
    </location>
</feature>
<feature type="transmembrane region" description="Helical" evidence="9">
    <location>
        <begin position="130"/>
        <end position="151"/>
    </location>
</feature>
<dbReference type="PANTHER" id="PTHR24221">
    <property type="entry name" value="ATP-BINDING CASSETTE SUB-FAMILY B"/>
    <property type="match status" value="1"/>
</dbReference>
<feature type="transmembrane region" description="Helical" evidence="9">
    <location>
        <begin position="237"/>
        <end position="262"/>
    </location>
</feature>
<keyword evidence="2" id="KW-0813">Transport</keyword>
<evidence type="ECO:0000256" key="6">
    <source>
        <dbReference type="ARBA" id="ARBA00022840"/>
    </source>
</evidence>
<dbReference type="Pfam" id="PF00664">
    <property type="entry name" value="ABC_membrane"/>
    <property type="match status" value="1"/>
</dbReference>
<keyword evidence="7 9" id="KW-1133">Transmembrane helix</keyword>
<evidence type="ECO:0000313" key="13">
    <source>
        <dbReference type="Proteomes" id="UP000029493"/>
    </source>
</evidence>
<keyword evidence="8 9" id="KW-0472">Membrane</keyword>
<dbReference type="FunFam" id="3.40.50.300:FF:000221">
    <property type="entry name" value="Multidrug ABC transporter ATP-binding protein"/>
    <property type="match status" value="1"/>
</dbReference>
<dbReference type="STRING" id="157783.LK03_17085"/>
<reference evidence="12 13" key="1">
    <citation type="submission" date="2014-09" db="EMBL/GenBank/DDBJ databases">
        <authorList>
            <person name="Chan K.-G."/>
        </authorList>
    </citation>
    <scope>NUCLEOTIDE SEQUENCE [LARGE SCALE GENOMIC DNA]</scope>
    <source>
        <strain evidence="12 13">ND07</strain>
    </source>
</reference>
<dbReference type="Proteomes" id="UP000029493">
    <property type="component" value="Chromosome"/>
</dbReference>
<keyword evidence="3" id="KW-1003">Cell membrane</keyword>
<dbReference type="SUPFAM" id="SSF52540">
    <property type="entry name" value="P-loop containing nucleoside triphosphate hydrolases"/>
    <property type="match status" value="1"/>
</dbReference>
<evidence type="ECO:0000256" key="3">
    <source>
        <dbReference type="ARBA" id="ARBA00022475"/>
    </source>
</evidence>
<dbReference type="SMART" id="SM00382">
    <property type="entry name" value="AAA"/>
    <property type="match status" value="1"/>
</dbReference>
<dbReference type="InterPro" id="IPR027417">
    <property type="entry name" value="P-loop_NTPase"/>
</dbReference>
<dbReference type="InterPro" id="IPR039421">
    <property type="entry name" value="Type_1_exporter"/>
</dbReference>
<evidence type="ECO:0000256" key="4">
    <source>
        <dbReference type="ARBA" id="ARBA00022692"/>
    </source>
</evidence>
<evidence type="ECO:0000256" key="1">
    <source>
        <dbReference type="ARBA" id="ARBA00004651"/>
    </source>
</evidence>
<sequence>MLNTLRTLLGEHTSTLRHYLLCSVLYGLLSGLTLCLLVPILRCLLRGELAAASLWLLTLACTMLLGWRGRLALERTGVAVAFALLREGRQRLGEHVASLPLGWFSPAHTARLGQLIGPGMMALAQLPAHVLTPLISGALAVLPVVLLLSVLSWPLGLVALGGVPLLLASLLLSARLARRSEQAYTAHFAEVSQRLLEFAQLQPVLRAFNAQGSATAQLEQALAAQQRSARRLILRSTLAVVLNGWVVQGLFAALLLAAAWQIDPGLPADQALLLLLALVLTSRYVDPLLDVINQVELLRSADGPLQAATEVLAAQPLPAPRQPQSPAHAGVSFSGVHLRYADDQAEVLRGVDLMLPPGSMTALIGASGAGKTSLMRLIARFFEATQGSVRIGDVDVRAMSSEVLAAQVSQVFQDTWLQQGSIADNILIARPNASATELHDAVQRAGVEDIIARLPDGLDTQVGEGGARLSGGERQRISIARALLKQAPILLLDEACAALDAENQALIGRTLARLRGRCTVLVIAHQLSTVALADQIVVLEHGQVVEAGPAPRLRHQGGRYAAFLAQRTAAKRWRVSTAAPESPTP</sequence>
<keyword evidence="4 9" id="KW-0812">Transmembrane</keyword>
<evidence type="ECO:0000313" key="12">
    <source>
        <dbReference type="EMBL" id="AIR90875.1"/>
    </source>
</evidence>
<dbReference type="PROSITE" id="PS50929">
    <property type="entry name" value="ABC_TM1F"/>
    <property type="match status" value="1"/>
</dbReference>
<dbReference type="GO" id="GO:0005886">
    <property type="term" value="C:plasma membrane"/>
    <property type="evidence" value="ECO:0007669"/>
    <property type="project" value="UniProtKB-SubCell"/>
</dbReference>
<dbReference type="GO" id="GO:0140359">
    <property type="term" value="F:ABC-type transporter activity"/>
    <property type="evidence" value="ECO:0007669"/>
    <property type="project" value="InterPro"/>
</dbReference>
<evidence type="ECO:0000256" key="2">
    <source>
        <dbReference type="ARBA" id="ARBA00022448"/>
    </source>
</evidence>
<evidence type="ECO:0000259" key="10">
    <source>
        <dbReference type="PROSITE" id="PS50893"/>
    </source>
</evidence>
<evidence type="ECO:0000256" key="7">
    <source>
        <dbReference type="ARBA" id="ARBA00022989"/>
    </source>
</evidence>
<keyword evidence="13" id="KW-1185">Reference proteome</keyword>
<dbReference type="KEGG" id="psw:LK03_17085"/>
<keyword evidence="5" id="KW-0547">Nucleotide-binding</keyword>
<evidence type="ECO:0000259" key="11">
    <source>
        <dbReference type="PROSITE" id="PS50929"/>
    </source>
</evidence>
<dbReference type="SUPFAM" id="SSF90123">
    <property type="entry name" value="ABC transporter transmembrane region"/>
    <property type="match status" value="1"/>
</dbReference>
<dbReference type="EMBL" id="CP009455">
    <property type="protein sequence ID" value="AIR90875.1"/>
    <property type="molecule type" value="Genomic_DNA"/>
</dbReference>
<dbReference type="InterPro" id="IPR003439">
    <property type="entry name" value="ABC_transporter-like_ATP-bd"/>
</dbReference>
<dbReference type="InterPro" id="IPR036640">
    <property type="entry name" value="ABC1_TM_sf"/>
</dbReference>
<dbReference type="GO" id="GO:0005524">
    <property type="term" value="F:ATP binding"/>
    <property type="evidence" value="ECO:0007669"/>
    <property type="project" value="UniProtKB-KW"/>
</dbReference>
<dbReference type="eggNOG" id="COG1132">
    <property type="taxonomic scope" value="Bacteria"/>
</dbReference>
<dbReference type="PROSITE" id="PS50893">
    <property type="entry name" value="ABC_TRANSPORTER_2"/>
    <property type="match status" value="1"/>
</dbReference>
<dbReference type="PROSITE" id="PS00211">
    <property type="entry name" value="ABC_TRANSPORTER_1"/>
    <property type="match status" value="1"/>
</dbReference>
<dbReference type="PANTHER" id="PTHR24221:SF654">
    <property type="entry name" value="ATP-BINDING CASSETTE SUB-FAMILY B MEMBER 6"/>
    <property type="match status" value="1"/>
</dbReference>
<feature type="transmembrane region" description="Helical" evidence="9">
    <location>
        <begin position="47"/>
        <end position="67"/>
    </location>
</feature>
<feature type="transmembrane region" description="Helical" evidence="9">
    <location>
        <begin position="20"/>
        <end position="41"/>
    </location>
</feature>
<dbReference type="GO" id="GO:0034040">
    <property type="term" value="F:ATPase-coupled lipid transmembrane transporter activity"/>
    <property type="evidence" value="ECO:0007669"/>
    <property type="project" value="TreeGrafter"/>
</dbReference>
<evidence type="ECO:0000256" key="8">
    <source>
        <dbReference type="ARBA" id="ARBA00023136"/>
    </source>
</evidence>
<dbReference type="RefSeq" id="WP_038413519.1">
    <property type="nucleotide sequence ID" value="NZ_CP009455.1"/>
</dbReference>
<evidence type="ECO:0000256" key="9">
    <source>
        <dbReference type="SAM" id="Phobius"/>
    </source>
</evidence>
<feature type="transmembrane region" description="Helical" evidence="9">
    <location>
        <begin position="157"/>
        <end position="177"/>
    </location>
</feature>
<dbReference type="AlphaFoldDB" id="A0A089WNI6"/>
<name>A0A089WNI6_9PSED</name>
<proteinExistence type="predicted"/>
<dbReference type="InterPro" id="IPR017871">
    <property type="entry name" value="ABC_transporter-like_CS"/>
</dbReference>
<dbReference type="InterPro" id="IPR011527">
    <property type="entry name" value="ABC1_TM_dom"/>
</dbReference>
<dbReference type="Gene3D" id="1.20.1560.10">
    <property type="entry name" value="ABC transporter type 1, transmembrane domain"/>
    <property type="match status" value="1"/>
</dbReference>
<feature type="domain" description="ABC transporter" evidence="10">
    <location>
        <begin position="331"/>
        <end position="566"/>
    </location>
</feature>
<gene>
    <name evidence="12" type="ORF">LK03_17085</name>
</gene>
<dbReference type="OrthoDB" id="9806127at2"/>
<dbReference type="Pfam" id="PF00005">
    <property type="entry name" value="ABC_tran"/>
    <property type="match status" value="1"/>
</dbReference>
<dbReference type="Gene3D" id="3.40.50.300">
    <property type="entry name" value="P-loop containing nucleotide triphosphate hydrolases"/>
    <property type="match status" value="1"/>
</dbReference>
<dbReference type="GO" id="GO:0016887">
    <property type="term" value="F:ATP hydrolysis activity"/>
    <property type="evidence" value="ECO:0007669"/>
    <property type="project" value="InterPro"/>
</dbReference>
<dbReference type="InterPro" id="IPR003593">
    <property type="entry name" value="AAA+_ATPase"/>
</dbReference>
<keyword evidence="6 12" id="KW-0067">ATP-binding</keyword>
<comment type="subcellular location">
    <subcellularLocation>
        <location evidence="1">Cell membrane</location>
        <topology evidence="1">Multi-pass membrane protein</topology>
    </subcellularLocation>
</comment>
<evidence type="ECO:0000256" key="5">
    <source>
        <dbReference type="ARBA" id="ARBA00022741"/>
    </source>
</evidence>